<evidence type="ECO:0000313" key="3">
    <source>
        <dbReference type="Proteomes" id="UP001141806"/>
    </source>
</evidence>
<dbReference type="OrthoDB" id="1749408at2759"/>
<comment type="caution">
    <text evidence="2">The sequence shown here is derived from an EMBL/GenBank/DDBJ whole genome shotgun (WGS) entry which is preliminary data.</text>
</comment>
<evidence type="ECO:0000313" key="2">
    <source>
        <dbReference type="EMBL" id="KAJ4975654.1"/>
    </source>
</evidence>
<reference evidence="2" key="1">
    <citation type="journal article" date="2023" name="Plant J.">
        <title>The genome of the king protea, Protea cynaroides.</title>
        <authorList>
            <person name="Chang J."/>
            <person name="Duong T.A."/>
            <person name="Schoeman C."/>
            <person name="Ma X."/>
            <person name="Roodt D."/>
            <person name="Barker N."/>
            <person name="Li Z."/>
            <person name="Van de Peer Y."/>
            <person name="Mizrachi E."/>
        </authorList>
    </citation>
    <scope>NUCLEOTIDE SEQUENCE</scope>
    <source>
        <tissue evidence="2">Young leaves</tissue>
    </source>
</reference>
<name>A0A9Q0KSU8_9MAGN</name>
<dbReference type="EMBL" id="JAMYWD010000003">
    <property type="protein sequence ID" value="KAJ4975654.1"/>
    <property type="molecule type" value="Genomic_DNA"/>
</dbReference>
<feature type="domain" description="Reverse transcriptase zinc-binding" evidence="1">
    <location>
        <begin position="65"/>
        <end position="132"/>
    </location>
</feature>
<accession>A0A9Q0KSU8</accession>
<sequence>MEAIKKIPLNLYADDDQLYWNGMHQEWGLLSQDSAYHILSNAKESGFFSLPSSSTNTGWHFIPKAVSKAVWQCKTLPKIKAFLWRCCPEGIPSSEELSCRNCKVDDLCRLCAEAIETIDHILLSYPFARAAWLGAQMILVVPPTHDLKLYQWLHPLISISYPTK</sequence>
<protein>
    <recommendedName>
        <fullName evidence="1">Reverse transcriptase zinc-binding domain-containing protein</fullName>
    </recommendedName>
</protein>
<proteinExistence type="predicted"/>
<organism evidence="2 3">
    <name type="scientific">Protea cynaroides</name>
    <dbReference type="NCBI Taxonomy" id="273540"/>
    <lineage>
        <taxon>Eukaryota</taxon>
        <taxon>Viridiplantae</taxon>
        <taxon>Streptophyta</taxon>
        <taxon>Embryophyta</taxon>
        <taxon>Tracheophyta</taxon>
        <taxon>Spermatophyta</taxon>
        <taxon>Magnoliopsida</taxon>
        <taxon>Proteales</taxon>
        <taxon>Proteaceae</taxon>
        <taxon>Protea</taxon>
    </lineage>
</organism>
<dbReference type="InterPro" id="IPR026960">
    <property type="entry name" value="RVT-Znf"/>
</dbReference>
<dbReference type="Proteomes" id="UP001141806">
    <property type="component" value="Unassembled WGS sequence"/>
</dbReference>
<gene>
    <name evidence="2" type="ORF">NE237_000760</name>
</gene>
<dbReference type="AlphaFoldDB" id="A0A9Q0KSU8"/>
<dbReference type="Pfam" id="PF13966">
    <property type="entry name" value="zf-RVT"/>
    <property type="match status" value="1"/>
</dbReference>
<evidence type="ECO:0000259" key="1">
    <source>
        <dbReference type="Pfam" id="PF13966"/>
    </source>
</evidence>
<keyword evidence="3" id="KW-1185">Reference proteome</keyword>